<keyword evidence="2 5" id="KW-0378">Hydrolase</keyword>
<dbReference type="Proteomes" id="UP001247307">
    <property type="component" value="Unassembled WGS sequence"/>
</dbReference>
<dbReference type="AlphaFoldDB" id="A0AAE3YID0"/>
<dbReference type="InterPro" id="IPR027417">
    <property type="entry name" value="P-loop_NTPase"/>
</dbReference>
<dbReference type="GO" id="GO:0016787">
    <property type="term" value="F:hydrolase activity"/>
    <property type="evidence" value="ECO:0007669"/>
    <property type="project" value="UniProtKB-UniRule"/>
</dbReference>
<dbReference type="InterPro" id="IPR000212">
    <property type="entry name" value="DNA_helicase_UvrD/REP"/>
</dbReference>
<dbReference type="SUPFAM" id="SSF52540">
    <property type="entry name" value="P-loop containing nucleoside triphosphate hydrolases"/>
    <property type="match status" value="1"/>
</dbReference>
<dbReference type="PANTHER" id="PTHR11070:SF45">
    <property type="entry name" value="DNA 3'-5' HELICASE"/>
    <property type="match status" value="1"/>
</dbReference>
<comment type="caution">
    <text evidence="8">The sequence shown here is derived from an EMBL/GenBank/DDBJ whole genome shotgun (WGS) entry which is preliminary data.</text>
</comment>
<evidence type="ECO:0000313" key="8">
    <source>
        <dbReference type="EMBL" id="MDR6892714.1"/>
    </source>
</evidence>
<proteinExistence type="predicted"/>
<keyword evidence="9" id="KW-1185">Reference proteome</keyword>
<dbReference type="PROSITE" id="PS51198">
    <property type="entry name" value="UVRD_HELICASE_ATP_BIND"/>
    <property type="match status" value="1"/>
</dbReference>
<dbReference type="GO" id="GO:0005829">
    <property type="term" value="C:cytosol"/>
    <property type="evidence" value="ECO:0007669"/>
    <property type="project" value="TreeGrafter"/>
</dbReference>
<dbReference type="GO" id="GO:0005524">
    <property type="term" value="F:ATP binding"/>
    <property type="evidence" value="ECO:0007669"/>
    <property type="project" value="UniProtKB-UniRule"/>
</dbReference>
<dbReference type="InterPro" id="IPR014016">
    <property type="entry name" value="UvrD-like_ATP-bd"/>
</dbReference>
<keyword evidence="1 5" id="KW-0547">Nucleotide-binding</keyword>
<keyword evidence="6" id="KW-0175">Coiled coil</keyword>
<reference evidence="8" key="1">
    <citation type="submission" date="2023-07" db="EMBL/GenBank/DDBJ databases">
        <title>Sequencing the genomes of 1000 actinobacteria strains.</title>
        <authorList>
            <person name="Klenk H.-P."/>
        </authorList>
    </citation>
    <scope>NUCLEOTIDE SEQUENCE</scope>
    <source>
        <strain evidence="8">DSM 13988</strain>
    </source>
</reference>
<accession>A0AAE3YID0</accession>
<feature type="coiled-coil region" evidence="6">
    <location>
        <begin position="9"/>
        <end position="40"/>
    </location>
</feature>
<protein>
    <submittedName>
        <fullName evidence="8">DNA helicase IV</fullName>
    </submittedName>
</protein>
<gene>
    <name evidence="8" type="ORF">J2S35_001654</name>
</gene>
<feature type="binding site" evidence="5">
    <location>
        <begin position="206"/>
        <end position="213"/>
    </location>
    <ligand>
        <name>ATP</name>
        <dbReference type="ChEBI" id="CHEBI:30616"/>
    </ligand>
</feature>
<evidence type="ECO:0000313" key="9">
    <source>
        <dbReference type="Proteomes" id="UP001247307"/>
    </source>
</evidence>
<dbReference type="GO" id="GO:0043138">
    <property type="term" value="F:3'-5' DNA helicase activity"/>
    <property type="evidence" value="ECO:0007669"/>
    <property type="project" value="TreeGrafter"/>
</dbReference>
<dbReference type="GO" id="GO:0003677">
    <property type="term" value="F:DNA binding"/>
    <property type="evidence" value="ECO:0007669"/>
    <property type="project" value="InterPro"/>
</dbReference>
<feature type="domain" description="UvrD-like helicase ATP-binding" evidence="7">
    <location>
        <begin position="185"/>
        <end position="603"/>
    </location>
</feature>
<evidence type="ECO:0000256" key="5">
    <source>
        <dbReference type="PROSITE-ProRule" id="PRU00560"/>
    </source>
</evidence>
<organism evidence="8 9">
    <name type="scientific">Falsarthrobacter nasiphocae</name>
    <dbReference type="NCBI Taxonomy" id="189863"/>
    <lineage>
        <taxon>Bacteria</taxon>
        <taxon>Bacillati</taxon>
        <taxon>Actinomycetota</taxon>
        <taxon>Actinomycetes</taxon>
        <taxon>Micrococcales</taxon>
        <taxon>Micrococcaceae</taxon>
        <taxon>Falsarthrobacter</taxon>
    </lineage>
</organism>
<evidence type="ECO:0000256" key="3">
    <source>
        <dbReference type="ARBA" id="ARBA00022806"/>
    </source>
</evidence>
<evidence type="ECO:0000256" key="4">
    <source>
        <dbReference type="ARBA" id="ARBA00022840"/>
    </source>
</evidence>
<dbReference type="PANTHER" id="PTHR11070">
    <property type="entry name" value="UVRD / RECB / PCRA DNA HELICASE FAMILY MEMBER"/>
    <property type="match status" value="1"/>
</dbReference>
<evidence type="ECO:0000256" key="6">
    <source>
        <dbReference type="SAM" id="Coils"/>
    </source>
</evidence>
<keyword evidence="3 5" id="KW-0347">Helicase</keyword>
<evidence type="ECO:0000256" key="1">
    <source>
        <dbReference type="ARBA" id="ARBA00022741"/>
    </source>
</evidence>
<sequence>MSQHDDEIRRAEQGRVDRLYARLDELRAEKEAQLAEVRRQGPSGTFQNISERDSFAALYEDRLAQLYAVEDRLVFGTLTPDGAPGDGSQDRSIGRIGLTDEHSERLLIDWRAPEAGTFYQATAFDPRGIARRRHLFLRGRALVGIEDEILSEAYDGPAVGSGGDAALLRGVTAKRTGRMNDIVATIQKEQDAIIRRPLPGITLVQGGPGTGKTAVALHRAAYLLYTYRERLGRSGVLLVGPSTAFIDYIERVLPSLGETGVVMRTVGELYPSVAATAEDAPLAAEVKGRLVWRRILERAVRQRQRNFAGPRPVNVEGFRTTITPKMVRAAQERARATRQPYNKAREVFVQALMDMVTERVKEQIAESGQGNTADRSYVADDVAASHDVRVAVNLAWMPMTPERLLRELWTRPEQLVAAAPELSSSEIASLVRKPADGAEAWEWTVSDVPLLDELADLLGPLEGQDARRLAEAEAQDARDTVNAEKALENVQTMLENAGIDGVVTAEDVKASLRGRAAKVDAATAADLDREWAYGHVVVDEAQELTQMQWHTVFKRVPIKSLTVVGDIAQASSPGAARSWREALEPFASDRFEELRLTINYRTPRPISDAAVETARALGAELDAPQAIREGEPPRLITVEGSAWRDGLRAAVAEEILAVDEGLVAAVVPSRAVPLAREALASTPDVRVLDADEAKGLEFDSVVLMDPEAILADAGGRSGSLYVAMTRPTHRLTILAVDSLPAEMAAIIKEGRAGTSGPDSHERDLTT</sequence>
<dbReference type="Gene3D" id="3.40.50.300">
    <property type="entry name" value="P-loop containing nucleotide triphosphate hydrolases"/>
    <property type="match status" value="3"/>
</dbReference>
<evidence type="ECO:0000256" key="2">
    <source>
        <dbReference type="ARBA" id="ARBA00022801"/>
    </source>
</evidence>
<dbReference type="RefSeq" id="WP_309852167.1">
    <property type="nucleotide sequence ID" value="NZ_BAAAIU010000043.1"/>
</dbReference>
<keyword evidence="4 5" id="KW-0067">ATP-binding</keyword>
<dbReference type="GO" id="GO:0000725">
    <property type="term" value="P:recombinational repair"/>
    <property type="evidence" value="ECO:0007669"/>
    <property type="project" value="TreeGrafter"/>
</dbReference>
<dbReference type="EMBL" id="JAVDUI010000001">
    <property type="protein sequence ID" value="MDR6892714.1"/>
    <property type="molecule type" value="Genomic_DNA"/>
</dbReference>
<name>A0AAE3YID0_9MICC</name>
<evidence type="ECO:0000259" key="7">
    <source>
        <dbReference type="PROSITE" id="PS51198"/>
    </source>
</evidence>